<dbReference type="Proteomes" id="UP001629113">
    <property type="component" value="Unassembled WGS sequence"/>
</dbReference>
<dbReference type="EMBL" id="JBFCZG010000009">
    <property type="protein sequence ID" value="KAL3418088.1"/>
    <property type="molecule type" value="Genomic_DNA"/>
</dbReference>
<gene>
    <name evidence="2" type="ORF">PVAG01_09803</name>
</gene>
<comment type="caution">
    <text evidence="2">The sequence shown here is derived from an EMBL/GenBank/DDBJ whole genome shotgun (WGS) entry which is preliminary data.</text>
</comment>
<reference evidence="2 3" key="1">
    <citation type="submission" date="2024-06" db="EMBL/GenBank/DDBJ databases">
        <title>Complete genome of Phlyctema vagabunda strain 19-DSS-EL-015.</title>
        <authorList>
            <person name="Fiorenzani C."/>
        </authorList>
    </citation>
    <scope>NUCLEOTIDE SEQUENCE [LARGE SCALE GENOMIC DNA]</scope>
    <source>
        <strain evidence="2 3">19-DSS-EL-015</strain>
    </source>
</reference>
<protein>
    <submittedName>
        <fullName evidence="2">Orf21 protein</fullName>
    </submittedName>
</protein>
<feature type="region of interest" description="Disordered" evidence="1">
    <location>
        <begin position="45"/>
        <end position="115"/>
    </location>
</feature>
<evidence type="ECO:0000256" key="1">
    <source>
        <dbReference type="SAM" id="MobiDB-lite"/>
    </source>
</evidence>
<keyword evidence="3" id="KW-1185">Reference proteome</keyword>
<evidence type="ECO:0000313" key="3">
    <source>
        <dbReference type="Proteomes" id="UP001629113"/>
    </source>
</evidence>
<feature type="region of interest" description="Disordered" evidence="1">
    <location>
        <begin position="129"/>
        <end position="152"/>
    </location>
</feature>
<sequence length="277" mass="30015">LSVTRLLCSHATTNSNRHAVHRHRQPSIYRQRDRAQQIAICHLSSFTPHTHPETSRTMQLKRKRSDSEISTSSSLLSSPPSASSYGMAIDSVPSQQPHLFSARTRKRHRDNRPDENTIHLNTLSMLYSAQQQPSSARPLNLPPPAFQNLGNTSLATHAPAQPSLHSFWALPKRASSSRASSLGASSERAAPAMPATNCEDCDACLSSSGDGGEDAMDIDVDLDMMGGMDWSCCSCGKQVCRGCAVSNLGETRRCLGCAGMSVGRAKRWEGGIGWVNV</sequence>
<evidence type="ECO:0000313" key="2">
    <source>
        <dbReference type="EMBL" id="KAL3418088.1"/>
    </source>
</evidence>
<accession>A0ABR4P470</accession>
<proteinExistence type="predicted"/>
<organism evidence="2 3">
    <name type="scientific">Phlyctema vagabunda</name>
    <dbReference type="NCBI Taxonomy" id="108571"/>
    <lineage>
        <taxon>Eukaryota</taxon>
        <taxon>Fungi</taxon>
        <taxon>Dikarya</taxon>
        <taxon>Ascomycota</taxon>
        <taxon>Pezizomycotina</taxon>
        <taxon>Leotiomycetes</taxon>
        <taxon>Helotiales</taxon>
        <taxon>Dermateaceae</taxon>
        <taxon>Phlyctema</taxon>
    </lineage>
</organism>
<feature type="compositionally biased region" description="Low complexity" evidence="1">
    <location>
        <begin position="68"/>
        <end position="84"/>
    </location>
</feature>
<feature type="non-terminal residue" evidence="2">
    <location>
        <position position="1"/>
    </location>
</feature>
<name>A0ABR4P470_9HELO</name>